<evidence type="ECO:0000313" key="2">
    <source>
        <dbReference type="Proteomes" id="UP000076586"/>
    </source>
</evidence>
<evidence type="ECO:0000313" key="1">
    <source>
        <dbReference type="EMBL" id="GAT62533.1"/>
    </source>
</evidence>
<gene>
    <name evidence="1" type="ORF">PJIAN_292</name>
</gene>
<dbReference type="Proteomes" id="UP000076586">
    <property type="component" value="Unassembled WGS sequence"/>
</dbReference>
<reference evidence="2" key="2">
    <citation type="journal article" date="2017" name="Genome Announc.">
        <title>Draft genome sequence of Paludibacter jiangxiensis NM7(T), a propionate-producing fermentative bacterium.</title>
        <authorList>
            <person name="Qiu Y.-L."/>
            <person name="Tourlousse D.M."/>
            <person name="Matsuura N."/>
            <person name="Ohashi A."/>
            <person name="Sekiguchi Y."/>
        </authorList>
    </citation>
    <scope>NUCLEOTIDE SEQUENCE [LARGE SCALE GENOMIC DNA]</scope>
    <source>
        <strain evidence="2">NM7</strain>
    </source>
</reference>
<reference evidence="2" key="1">
    <citation type="submission" date="2016-04" db="EMBL/GenBank/DDBJ databases">
        <title>Draft genome sequence of Paludibacter jiangxiensis strain NM7.</title>
        <authorList>
            <person name="Qiu Y."/>
            <person name="Matsuura N."/>
            <person name="Ohashi A."/>
            <person name="Tourlousse M.D."/>
            <person name="Sekiguchi Y."/>
        </authorList>
    </citation>
    <scope>NUCLEOTIDE SEQUENCE [LARGE SCALE GENOMIC DNA]</scope>
    <source>
        <strain evidence="2">NM7</strain>
    </source>
</reference>
<dbReference type="EMBL" id="BDCR01000002">
    <property type="protein sequence ID" value="GAT62533.1"/>
    <property type="molecule type" value="Genomic_DNA"/>
</dbReference>
<comment type="caution">
    <text evidence="1">The sequence shown here is derived from an EMBL/GenBank/DDBJ whole genome shotgun (WGS) entry which is preliminary data.</text>
</comment>
<organism evidence="1 2">
    <name type="scientific">Paludibacter jiangxiensis</name>
    <dbReference type="NCBI Taxonomy" id="681398"/>
    <lineage>
        <taxon>Bacteria</taxon>
        <taxon>Pseudomonadati</taxon>
        <taxon>Bacteroidota</taxon>
        <taxon>Bacteroidia</taxon>
        <taxon>Bacteroidales</taxon>
        <taxon>Paludibacteraceae</taxon>
        <taxon>Paludibacter</taxon>
    </lineage>
</organism>
<sequence>MKKITSIALVCIVSANLFSQTYKLETVFSDNSSDKTYLSHWKVIENEKQAKTDIFSLWGYQNYFDSRDDGSYEVEYFKGNSKDVYQFLSSIVAFSEKYKNEDNIVTYICNVQVKISTYFGYKNTLVYDREHKVICRFTLKRWNEILAKYVSYCDNHNINYK</sequence>
<dbReference type="RefSeq" id="WP_068702934.1">
    <property type="nucleotide sequence ID" value="NZ_BDCR01000002.1"/>
</dbReference>
<keyword evidence="2" id="KW-1185">Reference proteome</keyword>
<dbReference type="OrthoDB" id="1120061at2"/>
<name>A0A170ZCR1_9BACT</name>
<proteinExistence type="predicted"/>
<accession>A0A170ZCR1</accession>
<protein>
    <submittedName>
        <fullName evidence="1">Uncharacterized protein</fullName>
    </submittedName>
</protein>
<dbReference type="AlphaFoldDB" id="A0A170ZCR1"/>